<dbReference type="EMBL" id="ALBS01000057">
    <property type="protein sequence ID" value="EJT51402.1"/>
    <property type="molecule type" value="Genomic_DNA"/>
</dbReference>
<dbReference type="KEGG" id="tasa:A1Q1_07374"/>
<sequence length="304" mass="32788">MKRAFPAFFIAHHTSHVPRDCPPCVCAFICFILVTVSAPFIRSLYVAHIQSAAKQELAQNLGVFGYCYPGGTTVLGFSLSDTACSKPTYPYQLDEKFFGYNSSTASNLNPLGNHFLDNQAISITKGIGKALILNPIAAALCLLGLIPSLISVCTTWRWTQIAAWFFLLLATICSWIAFIINIVFAALVKSRVKDTTKGNYVGSIGNATWVSLAGAILMSIAMALALFGSCCCIKTKKEKIAAEQHDMEGLNKESAAIGTTAGTTTGTSNAYNPNYDAEYTPAGYDTTVAAEPTAHKSKYAFWKK</sequence>
<name>J6F7S5_TRIAS</name>
<dbReference type="GO" id="GO:0005886">
    <property type="term" value="C:plasma membrane"/>
    <property type="evidence" value="ECO:0007669"/>
    <property type="project" value="InterPro"/>
</dbReference>
<reference evidence="2 3" key="1">
    <citation type="journal article" date="2012" name="Eukaryot. Cell">
        <title>Draft genome sequence of CBS 2479, the standard type strain of Trichosporon asahii.</title>
        <authorList>
            <person name="Yang R.Y."/>
            <person name="Li H.T."/>
            <person name="Zhu H."/>
            <person name="Zhou G.P."/>
            <person name="Wang M."/>
            <person name="Wang L."/>
        </authorList>
    </citation>
    <scope>NUCLEOTIDE SEQUENCE [LARGE SCALE GENOMIC DNA]</scope>
    <source>
        <strain evidence="3">ATCC 90039 / CBS 2479 / JCM 2466 / KCTC 7840 / NCYC 2677 / UAMH 7654</strain>
    </source>
</reference>
<feature type="transmembrane region" description="Helical" evidence="1">
    <location>
        <begin position="162"/>
        <end position="188"/>
    </location>
</feature>
<dbReference type="InterPro" id="IPR009571">
    <property type="entry name" value="SUR7/Rim9-like_fungi"/>
</dbReference>
<protein>
    <submittedName>
        <fullName evidence="2">Uncharacterized protein</fullName>
    </submittedName>
</protein>
<dbReference type="GO" id="GO:0032153">
    <property type="term" value="C:cell division site"/>
    <property type="evidence" value="ECO:0007669"/>
    <property type="project" value="TreeGrafter"/>
</dbReference>
<organism evidence="2 3">
    <name type="scientific">Trichosporon asahii var. asahii (strain ATCC 90039 / CBS 2479 / JCM 2466 / KCTC 7840 / NBRC 103889/ NCYC 2677 / UAMH 7654)</name>
    <name type="common">Yeast</name>
    <dbReference type="NCBI Taxonomy" id="1186058"/>
    <lineage>
        <taxon>Eukaryota</taxon>
        <taxon>Fungi</taxon>
        <taxon>Dikarya</taxon>
        <taxon>Basidiomycota</taxon>
        <taxon>Agaricomycotina</taxon>
        <taxon>Tremellomycetes</taxon>
        <taxon>Trichosporonales</taxon>
        <taxon>Trichosporonaceae</taxon>
        <taxon>Trichosporon</taxon>
    </lineage>
</organism>
<comment type="caution">
    <text evidence="2">The sequence shown here is derived from an EMBL/GenBank/DDBJ whole genome shotgun (WGS) entry which is preliminary data.</text>
</comment>
<evidence type="ECO:0000313" key="3">
    <source>
        <dbReference type="Proteomes" id="UP000002748"/>
    </source>
</evidence>
<evidence type="ECO:0000313" key="2">
    <source>
        <dbReference type="EMBL" id="EJT51402.1"/>
    </source>
</evidence>
<keyword evidence="1" id="KW-1133">Transmembrane helix</keyword>
<proteinExistence type="predicted"/>
<dbReference type="Pfam" id="PF06687">
    <property type="entry name" value="SUR7"/>
    <property type="match status" value="1"/>
</dbReference>
<keyword evidence="1" id="KW-0812">Transmembrane</keyword>
<accession>J6F7S5</accession>
<dbReference type="GO" id="GO:0035838">
    <property type="term" value="C:growing cell tip"/>
    <property type="evidence" value="ECO:0007669"/>
    <property type="project" value="TreeGrafter"/>
</dbReference>
<evidence type="ECO:0000256" key="1">
    <source>
        <dbReference type="SAM" id="Phobius"/>
    </source>
</evidence>
<gene>
    <name evidence="2" type="ORF">A1Q1_07374</name>
</gene>
<feature type="transmembrane region" description="Helical" evidence="1">
    <location>
        <begin position="209"/>
        <end position="228"/>
    </location>
</feature>
<dbReference type="PANTHER" id="PTHR28013">
    <property type="entry name" value="PROTEIN DCV1-RELATED"/>
    <property type="match status" value="1"/>
</dbReference>
<dbReference type="RefSeq" id="XP_014183085.1">
    <property type="nucleotide sequence ID" value="XM_014327610.1"/>
</dbReference>
<dbReference type="OrthoDB" id="3881at2759"/>
<keyword evidence="1" id="KW-0472">Membrane</keyword>
<dbReference type="PANTHER" id="PTHR28013:SF4">
    <property type="entry name" value="MARVEL DOMAIN-CONTAINING PROTEIN"/>
    <property type="match status" value="1"/>
</dbReference>
<dbReference type="AlphaFoldDB" id="J6F7S5"/>
<feature type="transmembrane region" description="Helical" evidence="1">
    <location>
        <begin position="131"/>
        <end position="150"/>
    </location>
</feature>
<dbReference type="Proteomes" id="UP000002748">
    <property type="component" value="Unassembled WGS sequence"/>
</dbReference>
<dbReference type="InterPro" id="IPR051380">
    <property type="entry name" value="pH-response_reg_palI/RIM9"/>
</dbReference>
<dbReference type="GeneID" id="25990886"/>
<dbReference type="HOGENOM" id="CLU_915830_0_0_1"/>
<dbReference type="VEuPathDB" id="FungiDB:A1Q1_07374"/>